<keyword evidence="5 6" id="KW-0472">Membrane</keyword>
<evidence type="ECO:0000259" key="7">
    <source>
        <dbReference type="PROSITE" id="PS50035"/>
    </source>
</evidence>
<dbReference type="GO" id="GO:0030572">
    <property type="term" value="F:phosphatidyltransferase activity"/>
    <property type="evidence" value="ECO:0007669"/>
    <property type="project" value="UniProtKB-ARBA"/>
</dbReference>
<comment type="caution">
    <text evidence="8">The sequence shown here is derived from an EMBL/GenBank/DDBJ whole genome shotgun (WGS) entry which is preliminary data.</text>
</comment>
<dbReference type="InterPro" id="IPR027379">
    <property type="entry name" value="CLS_N"/>
</dbReference>
<evidence type="ECO:0000256" key="1">
    <source>
        <dbReference type="ARBA" id="ARBA00004651"/>
    </source>
</evidence>
<dbReference type="FunCoup" id="A0A317ZH30">
    <property type="interactions" value="75"/>
</dbReference>
<reference evidence="8 9" key="1">
    <citation type="submission" date="2018-05" db="EMBL/GenBank/DDBJ databases">
        <title>Coraliomargarita sinensis sp. nov., isolated from a marine solar saltern.</title>
        <authorList>
            <person name="Zhou L.Y."/>
        </authorList>
    </citation>
    <scope>NUCLEOTIDE SEQUENCE [LARGE SCALE GENOMIC DNA]</scope>
    <source>
        <strain evidence="8 9">WN38</strain>
    </source>
</reference>
<dbReference type="Pfam" id="PF13396">
    <property type="entry name" value="PLDc_N"/>
    <property type="match status" value="1"/>
</dbReference>
<dbReference type="Proteomes" id="UP000247099">
    <property type="component" value="Unassembled WGS sequence"/>
</dbReference>
<evidence type="ECO:0000256" key="5">
    <source>
        <dbReference type="ARBA" id="ARBA00023136"/>
    </source>
</evidence>
<keyword evidence="2" id="KW-1003">Cell membrane</keyword>
<dbReference type="SMART" id="SM00155">
    <property type="entry name" value="PLDc"/>
    <property type="match status" value="2"/>
</dbReference>
<dbReference type="PROSITE" id="PS50194">
    <property type="entry name" value="FILAMIN_REPEAT"/>
    <property type="match status" value="1"/>
</dbReference>
<evidence type="ECO:0000256" key="2">
    <source>
        <dbReference type="ARBA" id="ARBA00022475"/>
    </source>
</evidence>
<dbReference type="AlphaFoldDB" id="A0A317ZH30"/>
<comment type="subcellular location">
    <subcellularLocation>
        <location evidence="1">Cell membrane</location>
        <topology evidence="1">Multi-pass membrane protein</topology>
    </subcellularLocation>
</comment>
<dbReference type="Pfam" id="PF13091">
    <property type="entry name" value="PLDc_2"/>
    <property type="match status" value="2"/>
</dbReference>
<dbReference type="GO" id="GO:0005886">
    <property type="term" value="C:plasma membrane"/>
    <property type="evidence" value="ECO:0007669"/>
    <property type="project" value="UniProtKB-SubCell"/>
</dbReference>
<sequence>MWDWLKTHTIDPMAELLGAGILFLLTNFFIVLGIICAVLILRRVSEERRSPSNTFAWLLLVLLIPFLGVPLYLLFGGRKSRRKARLKSEISRYAESLSLRETPAENKLDPLVAEADAQCSQGNHFELLPDGASTYQRLLHEIDEAEHTIHIATYILGNDRSGQTIIDRLAKRATEGVTVRVLLDSLGSWNKTRLARVKIRQCGGEVAMFIPVLPLQSQTSANLRNHRKIAIFDNYRAITGGQNLDNRFLGDWPDEARFTDFSVVTQGPAVAELSRTFIADWTFAAKQSPARYKEILQYIPEEAGNSTVEVIASGPDIPDDPLWEQVLRIIQEFKQHLTIVTPYFIPDEVLLQSLLVKAHTGRRIQLILPLRSNQRMADIARFRTLAQLHTAGVEILFYEPGMLHAKLVLADDMIALTGSANIDARSLFVNFEIALAHYTAADIRTLSDWAINLKKDCIDYKTAMSDASRIPSKLSQDVVQLLVPLL</sequence>
<dbReference type="Gene3D" id="3.30.870.10">
    <property type="entry name" value="Endonuclease Chain A"/>
    <property type="match status" value="2"/>
</dbReference>
<feature type="transmembrane region" description="Helical" evidence="6">
    <location>
        <begin position="54"/>
        <end position="75"/>
    </location>
</feature>
<feature type="transmembrane region" description="Helical" evidence="6">
    <location>
        <begin position="21"/>
        <end position="42"/>
    </location>
</feature>
<dbReference type="InterPro" id="IPR025202">
    <property type="entry name" value="PLD-like_dom"/>
</dbReference>
<evidence type="ECO:0000256" key="4">
    <source>
        <dbReference type="ARBA" id="ARBA00022989"/>
    </source>
</evidence>
<accession>A0A317ZH30</accession>
<evidence type="ECO:0000256" key="6">
    <source>
        <dbReference type="SAM" id="Phobius"/>
    </source>
</evidence>
<dbReference type="SUPFAM" id="SSF56024">
    <property type="entry name" value="Phospholipase D/nuclease"/>
    <property type="match status" value="2"/>
</dbReference>
<feature type="domain" description="PLD phosphodiesterase" evidence="7">
    <location>
        <begin position="399"/>
        <end position="426"/>
    </location>
</feature>
<dbReference type="PANTHER" id="PTHR21248:SF22">
    <property type="entry name" value="PHOSPHOLIPASE D"/>
    <property type="match status" value="1"/>
</dbReference>
<evidence type="ECO:0000313" key="9">
    <source>
        <dbReference type="Proteomes" id="UP000247099"/>
    </source>
</evidence>
<keyword evidence="9" id="KW-1185">Reference proteome</keyword>
<dbReference type="GO" id="GO:0032049">
    <property type="term" value="P:cardiolipin biosynthetic process"/>
    <property type="evidence" value="ECO:0007669"/>
    <property type="project" value="UniProtKB-ARBA"/>
</dbReference>
<keyword evidence="3 6" id="KW-0812">Transmembrane</keyword>
<protein>
    <submittedName>
        <fullName evidence="8">Cardiolipin synthase</fullName>
    </submittedName>
</protein>
<dbReference type="EMBL" id="QHJQ01000004">
    <property type="protein sequence ID" value="PXA04232.1"/>
    <property type="molecule type" value="Genomic_DNA"/>
</dbReference>
<dbReference type="PANTHER" id="PTHR21248">
    <property type="entry name" value="CARDIOLIPIN SYNTHASE"/>
    <property type="match status" value="1"/>
</dbReference>
<dbReference type="InterPro" id="IPR001736">
    <property type="entry name" value="PLipase_D/transphosphatidylase"/>
</dbReference>
<evidence type="ECO:0000256" key="3">
    <source>
        <dbReference type="ARBA" id="ARBA00022692"/>
    </source>
</evidence>
<evidence type="ECO:0000313" key="8">
    <source>
        <dbReference type="EMBL" id="PXA04232.1"/>
    </source>
</evidence>
<feature type="domain" description="PLD phosphodiesterase" evidence="7">
    <location>
        <begin position="221"/>
        <end position="248"/>
    </location>
</feature>
<organism evidence="8 9">
    <name type="scientific">Coraliomargarita sinensis</name>
    <dbReference type="NCBI Taxonomy" id="2174842"/>
    <lineage>
        <taxon>Bacteria</taxon>
        <taxon>Pseudomonadati</taxon>
        <taxon>Verrucomicrobiota</taxon>
        <taxon>Opitutia</taxon>
        <taxon>Puniceicoccales</taxon>
        <taxon>Coraliomargaritaceae</taxon>
        <taxon>Coraliomargarita</taxon>
    </lineage>
</organism>
<dbReference type="PROSITE" id="PS50035">
    <property type="entry name" value="PLD"/>
    <property type="match status" value="2"/>
</dbReference>
<name>A0A317ZH30_9BACT</name>
<proteinExistence type="predicted"/>
<dbReference type="InParanoid" id="A0A317ZH30"/>
<gene>
    <name evidence="8" type="ORF">DDZ13_06750</name>
</gene>
<dbReference type="InterPro" id="IPR017868">
    <property type="entry name" value="Filamin/ABP280_repeat-like"/>
</dbReference>
<keyword evidence="4 6" id="KW-1133">Transmembrane helix</keyword>